<comment type="similarity">
    <text evidence="1">Belongs to the universal stress protein A family.</text>
</comment>
<dbReference type="EMBL" id="JACHIV010000001">
    <property type="protein sequence ID" value="MBB5069869.1"/>
    <property type="molecule type" value="Genomic_DNA"/>
</dbReference>
<organism evidence="3 4">
    <name type="scientific">Saccharopolyspora gloriosae</name>
    <dbReference type="NCBI Taxonomy" id="455344"/>
    <lineage>
        <taxon>Bacteria</taxon>
        <taxon>Bacillati</taxon>
        <taxon>Actinomycetota</taxon>
        <taxon>Actinomycetes</taxon>
        <taxon>Pseudonocardiales</taxon>
        <taxon>Pseudonocardiaceae</taxon>
        <taxon>Saccharopolyspora</taxon>
    </lineage>
</organism>
<dbReference type="Proteomes" id="UP000580474">
    <property type="component" value="Unassembled WGS sequence"/>
</dbReference>
<dbReference type="PANTHER" id="PTHR31964:SF113">
    <property type="entry name" value="USPA DOMAIN-CONTAINING PROTEIN"/>
    <property type="match status" value="1"/>
</dbReference>
<name>A0A840NKQ7_9PSEU</name>
<dbReference type="Pfam" id="PF00582">
    <property type="entry name" value="Usp"/>
    <property type="match status" value="2"/>
</dbReference>
<evidence type="ECO:0000256" key="1">
    <source>
        <dbReference type="ARBA" id="ARBA00008791"/>
    </source>
</evidence>
<feature type="domain" description="UspA" evidence="2">
    <location>
        <begin position="6"/>
        <end position="128"/>
    </location>
</feature>
<dbReference type="PRINTS" id="PR01438">
    <property type="entry name" value="UNVRSLSTRESS"/>
</dbReference>
<dbReference type="InterPro" id="IPR006016">
    <property type="entry name" value="UspA"/>
</dbReference>
<comment type="caution">
    <text evidence="3">The sequence shown here is derived from an EMBL/GenBank/DDBJ whole genome shotgun (WGS) entry which is preliminary data.</text>
</comment>
<dbReference type="RefSeq" id="WP_343071416.1">
    <property type="nucleotide sequence ID" value="NZ_JACHIV010000001.1"/>
</dbReference>
<dbReference type="InterPro" id="IPR006015">
    <property type="entry name" value="Universal_stress_UspA"/>
</dbReference>
<dbReference type="PANTHER" id="PTHR31964">
    <property type="entry name" value="ADENINE NUCLEOTIDE ALPHA HYDROLASES-LIKE SUPERFAMILY PROTEIN"/>
    <property type="match status" value="1"/>
</dbReference>
<protein>
    <submittedName>
        <fullName evidence="3">Nucleotide-binding universal stress UspA family protein</fullName>
    </submittedName>
</protein>
<dbReference type="Gene3D" id="3.40.50.620">
    <property type="entry name" value="HUPs"/>
    <property type="match status" value="2"/>
</dbReference>
<dbReference type="InterPro" id="IPR014729">
    <property type="entry name" value="Rossmann-like_a/b/a_fold"/>
</dbReference>
<dbReference type="SUPFAM" id="SSF52402">
    <property type="entry name" value="Adenine nucleotide alpha hydrolases-like"/>
    <property type="match status" value="2"/>
</dbReference>
<sequence length="276" mass="29193">MFLPARTVLAGVDGSEQSERCAEWATAEAALLGASLHLVLAYDTAHRREWADELVRGVAARCRAAEPELHVRAQAVPGNPAEDLVARSAEAALVVVGSRGRGAIRDALLGSVSTAVATSAGCPAVVVRGAGEPGPGPVVVGLDLSPASRPALHFAFDCADRRGRELVAVQALPDAYFLPAILDDAERRRHQEDAEEQVSGQLAVWREHYPDVVVRRIATDQHPVESLCEQARGARLLVVGHRSRSTPARPGSVALGVLHHSPCPVAVVGDQVGLDW</sequence>
<proteinExistence type="inferred from homology"/>
<evidence type="ECO:0000259" key="2">
    <source>
        <dbReference type="Pfam" id="PF00582"/>
    </source>
</evidence>
<dbReference type="CDD" id="cd23659">
    <property type="entry name" value="USP_At3g01520-like"/>
    <property type="match status" value="1"/>
</dbReference>
<reference evidence="3 4" key="1">
    <citation type="submission" date="2020-08" db="EMBL/GenBank/DDBJ databases">
        <title>Sequencing the genomes of 1000 actinobacteria strains.</title>
        <authorList>
            <person name="Klenk H.-P."/>
        </authorList>
    </citation>
    <scope>NUCLEOTIDE SEQUENCE [LARGE SCALE GENOMIC DNA]</scope>
    <source>
        <strain evidence="3 4">DSM 45582</strain>
    </source>
</reference>
<evidence type="ECO:0000313" key="3">
    <source>
        <dbReference type="EMBL" id="MBB5069869.1"/>
    </source>
</evidence>
<feature type="domain" description="UspA" evidence="2">
    <location>
        <begin position="137"/>
        <end position="268"/>
    </location>
</feature>
<accession>A0A840NKQ7</accession>
<keyword evidence="4" id="KW-1185">Reference proteome</keyword>
<dbReference type="AlphaFoldDB" id="A0A840NKQ7"/>
<evidence type="ECO:0000313" key="4">
    <source>
        <dbReference type="Proteomes" id="UP000580474"/>
    </source>
</evidence>
<gene>
    <name evidence="3" type="ORF">BJ969_002957</name>
</gene>